<keyword evidence="1 2" id="KW-0238">DNA-binding</keyword>
<dbReference type="InterPro" id="IPR011344">
    <property type="entry name" value="ssDNA-bd"/>
</dbReference>
<dbReference type="EMBL" id="LXPE01000002">
    <property type="protein sequence ID" value="OBA28700.1"/>
    <property type="molecule type" value="Genomic_DNA"/>
</dbReference>
<dbReference type="CDD" id="cd04496">
    <property type="entry name" value="SSB_OBF"/>
    <property type="match status" value="1"/>
</dbReference>
<dbReference type="Gene3D" id="2.40.50.140">
    <property type="entry name" value="Nucleic acid-binding proteins"/>
    <property type="match status" value="1"/>
</dbReference>
<accession>A0A1B7TIW9</accession>
<reference evidence="4" key="1">
    <citation type="journal article" date="2016" name="Proc. Natl. Acad. Sci. U.S.A.">
        <title>Comparative genomics of biotechnologically important yeasts.</title>
        <authorList>
            <person name="Riley R."/>
            <person name="Haridas S."/>
            <person name="Wolfe K.H."/>
            <person name="Lopes M.R."/>
            <person name="Hittinger C.T."/>
            <person name="Goeker M."/>
            <person name="Salamov A.A."/>
            <person name="Wisecaver J.H."/>
            <person name="Long T.M."/>
            <person name="Calvey C.H."/>
            <person name="Aerts A.L."/>
            <person name="Barry K.W."/>
            <person name="Choi C."/>
            <person name="Clum A."/>
            <person name="Coughlan A.Y."/>
            <person name="Deshpande S."/>
            <person name="Douglass A.P."/>
            <person name="Hanson S.J."/>
            <person name="Klenk H.-P."/>
            <person name="LaButti K.M."/>
            <person name="Lapidus A."/>
            <person name="Lindquist E.A."/>
            <person name="Lipzen A.M."/>
            <person name="Meier-Kolthoff J.P."/>
            <person name="Ohm R.A."/>
            <person name="Otillar R.P."/>
            <person name="Pangilinan J.L."/>
            <person name="Peng Y."/>
            <person name="Rokas A."/>
            <person name="Rosa C.A."/>
            <person name="Scheuner C."/>
            <person name="Sibirny A.A."/>
            <person name="Slot J.C."/>
            <person name="Stielow J.B."/>
            <person name="Sun H."/>
            <person name="Kurtzman C.P."/>
            <person name="Blackwell M."/>
            <person name="Grigoriev I.V."/>
            <person name="Jeffries T.W."/>
        </authorList>
    </citation>
    <scope>NUCLEOTIDE SEQUENCE [LARGE SCALE GENOMIC DNA]</scope>
    <source>
        <strain evidence="4">NRRL Y-1626</strain>
    </source>
</reference>
<keyword evidence="2" id="KW-0496">Mitochondrion</keyword>
<dbReference type="Pfam" id="PF00436">
    <property type="entry name" value="SSB"/>
    <property type="match status" value="1"/>
</dbReference>
<dbReference type="SUPFAM" id="SSF50249">
    <property type="entry name" value="Nucleic acid-binding proteins"/>
    <property type="match status" value="1"/>
</dbReference>
<dbReference type="GO" id="GO:0005739">
    <property type="term" value="C:mitochondrion"/>
    <property type="evidence" value="ECO:0007669"/>
    <property type="project" value="UniProtKB-SubCell"/>
</dbReference>
<dbReference type="PIRSF" id="PIRSF002070">
    <property type="entry name" value="SSB"/>
    <property type="match status" value="1"/>
</dbReference>
<evidence type="ECO:0000256" key="1">
    <source>
        <dbReference type="ARBA" id="ARBA00023125"/>
    </source>
</evidence>
<dbReference type="OrthoDB" id="1078367at2759"/>
<name>A0A1B7TIW9_9ASCO</name>
<evidence type="ECO:0000256" key="2">
    <source>
        <dbReference type="PIRNR" id="PIRNR002070"/>
    </source>
</evidence>
<gene>
    <name evidence="3" type="ORF">HANVADRAFT_51169</name>
</gene>
<dbReference type="GO" id="GO:0006260">
    <property type="term" value="P:DNA replication"/>
    <property type="evidence" value="ECO:0007669"/>
    <property type="project" value="InterPro"/>
</dbReference>
<comment type="caution">
    <text evidence="3">The sequence shown here is derived from an EMBL/GenBank/DDBJ whole genome shotgun (WGS) entry which is preliminary data.</text>
</comment>
<keyword evidence="4" id="KW-1185">Reference proteome</keyword>
<evidence type="ECO:0000313" key="4">
    <source>
        <dbReference type="Proteomes" id="UP000092321"/>
    </source>
</evidence>
<dbReference type="InterPro" id="IPR012340">
    <property type="entry name" value="NA-bd_OB-fold"/>
</dbReference>
<comment type="subcellular location">
    <subcellularLocation>
        <location evidence="2">Mitochondrion</location>
    </subcellularLocation>
</comment>
<dbReference type="AlphaFoldDB" id="A0A1B7TIW9"/>
<sequence>MFQSISKRTFSNTAINRYAKFQVIGRLGADAVKRVSANGTEFYSYNIASILGKKDAKTTWLTVSAFSPPDFFLDAMKKGNLVYVEGKITSFETTKEDGEKVYGHNYTQDNFKILDSKRTETSE</sequence>
<dbReference type="PROSITE" id="PS50935">
    <property type="entry name" value="SSB"/>
    <property type="match status" value="1"/>
</dbReference>
<proteinExistence type="predicted"/>
<dbReference type="Proteomes" id="UP000092321">
    <property type="component" value="Unassembled WGS sequence"/>
</dbReference>
<organism evidence="3 4">
    <name type="scientific">Hanseniaspora valbyensis NRRL Y-1626</name>
    <dbReference type="NCBI Taxonomy" id="766949"/>
    <lineage>
        <taxon>Eukaryota</taxon>
        <taxon>Fungi</taxon>
        <taxon>Dikarya</taxon>
        <taxon>Ascomycota</taxon>
        <taxon>Saccharomycotina</taxon>
        <taxon>Saccharomycetes</taxon>
        <taxon>Saccharomycodales</taxon>
        <taxon>Saccharomycodaceae</taxon>
        <taxon>Hanseniaspora</taxon>
    </lineage>
</organism>
<evidence type="ECO:0000313" key="3">
    <source>
        <dbReference type="EMBL" id="OBA28700.1"/>
    </source>
</evidence>
<protein>
    <recommendedName>
        <fullName evidence="2">Single-stranded DNA-binding protein</fullName>
    </recommendedName>
</protein>
<dbReference type="InterPro" id="IPR000424">
    <property type="entry name" value="Primosome_PriB/ssb"/>
</dbReference>
<dbReference type="GO" id="GO:0003697">
    <property type="term" value="F:single-stranded DNA binding"/>
    <property type="evidence" value="ECO:0007669"/>
    <property type="project" value="InterPro"/>
</dbReference>